<organism evidence="1 2">
    <name type="scientific">Curvularia clavata</name>
    <dbReference type="NCBI Taxonomy" id="95742"/>
    <lineage>
        <taxon>Eukaryota</taxon>
        <taxon>Fungi</taxon>
        <taxon>Dikarya</taxon>
        <taxon>Ascomycota</taxon>
        <taxon>Pezizomycotina</taxon>
        <taxon>Dothideomycetes</taxon>
        <taxon>Pleosporomycetidae</taxon>
        <taxon>Pleosporales</taxon>
        <taxon>Pleosporineae</taxon>
        <taxon>Pleosporaceae</taxon>
        <taxon>Curvularia</taxon>
    </lineage>
</organism>
<evidence type="ECO:0000313" key="2">
    <source>
        <dbReference type="Proteomes" id="UP001056012"/>
    </source>
</evidence>
<dbReference type="EMBL" id="CP089280">
    <property type="protein sequence ID" value="USP82165.1"/>
    <property type="molecule type" value="Genomic_DNA"/>
</dbReference>
<name>A0A9Q9DXP3_CURCL</name>
<dbReference type="AlphaFoldDB" id="A0A9Q9DXP3"/>
<gene>
    <name evidence="1" type="ORF">yc1106_09439</name>
</gene>
<accession>A0A9Q9DXP3</accession>
<dbReference type="Proteomes" id="UP001056012">
    <property type="component" value="Chromosome 7"/>
</dbReference>
<proteinExistence type="predicted"/>
<keyword evidence="2" id="KW-1185">Reference proteome</keyword>
<dbReference type="OrthoDB" id="3794134at2759"/>
<evidence type="ECO:0000313" key="1">
    <source>
        <dbReference type="EMBL" id="USP82165.1"/>
    </source>
</evidence>
<dbReference type="VEuPathDB" id="FungiDB:yc1106_09439"/>
<protein>
    <submittedName>
        <fullName evidence="1">ATP-grasp-4 domain containing protein</fullName>
    </submittedName>
</protein>
<sequence length="195" mass="22307">MAFRYSNVLDIEDRIKDALDALGNREIVLVAEAARQYNVPYNRLYARSRGRQSKMDRPGRILDMEDLSGKAPRLGRNWISRWLRDNPDYRRKKQKKQELNRVAANTVGNYEAHFKRLKRVIDDYAIQQGDTYNMDETGFRLGVGGSQWVITTGIDAVQSGSDTNRDFCTAIETISGDRVVLPPFLVLKASAHLEK</sequence>
<reference evidence="1" key="1">
    <citation type="submission" date="2021-12" db="EMBL/GenBank/DDBJ databases">
        <title>Curvularia clavata genome.</title>
        <authorList>
            <person name="Cao Y."/>
        </authorList>
    </citation>
    <scope>NUCLEOTIDE SEQUENCE</scope>
    <source>
        <strain evidence="1">Yc1106</strain>
    </source>
</reference>